<keyword evidence="7" id="KW-0862">Zinc</keyword>
<dbReference type="PROSITE" id="PS50164">
    <property type="entry name" value="GIY_YIG"/>
    <property type="match status" value="1"/>
</dbReference>
<evidence type="ECO:0000256" key="11">
    <source>
        <dbReference type="HAMAP-Rule" id="MF_03100"/>
    </source>
</evidence>
<dbReference type="CDD" id="cd10455">
    <property type="entry name" value="GIY-YIG_SLX1"/>
    <property type="match status" value="1"/>
</dbReference>
<keyword evidence="6 11" id="KW-0378">Hydrolase</keyword>
<dbReference type="EMBL" id="GBHO01000345">
    <property type="protein sequence ID" value="JAG43259.1"/>
    <property type="molecule type" value="Transcribed_RNA"/>
</dbReference>
<name>A0A0A9ZFF4_LYGHE</name>
<keyword evidence="10 11" id="KW-0539">Nucleus</keyword>
<comment type="subcellular location">
    <subcellularLocation>
        <location evidence="11">Nucleus</location>
    </subcellularLocation>
</comment>
<evidence type="ECO:0000256" key="2">
    <source>
        <dbReference type="ARBA" id="ARBA00022723"/>
    </source>
</evidence>
<evidence type="ECO:0000256" key="3">
    <source>
        <dbReference type="ARBA" id="ARBA00022759"/>
    </source>
</evidence>
<evidence type="ECO:0000256" key="6">
    <source>
        <dbReference type="ARBA" id="ARBA00022801"/>
    </source>
</evidence>
<evidence type="ECO:0000256" key="4">
    <source>
        <dbReference type="ARBA" id="ARBA00022763"/>
    </source>
</evidence>
<dbReference type="InterPro" id="IPR035901">
    <property type="entry name" value="GIY-YIG_endonuc_sf"/>
</dbReference>
<reference evidence="13" key="1">
    <citation type="journal article" date="2014" name="PLoS ONE">
        <title>Transcriptome-Based Identification of ABC Transporters in the Western Tarnished Plant Bug Lygus hesperus.</title>
        <authorList>
            <person name="Hull J.J."/>
            <person name="Chaney K."/>
            <person name="Geib S.M."/>
            <person name="Fabrick J.A."/>
            <person name="Brent C.S."/>
            <person name="Walsh D."/>
            <person name="Lavine L.C."/>
        </authorList>
    </citation>
    <scope>NUCLEOTIDE SEQUENCE</scope>
</reference>
<gene>
    <name evidence="13" type="primary">Slx1b_1</name>
    <name evidence="13" type="ORF">CM83_36707</name>
</gene>
<dbReference type="GO" id="GO:0008821">
    <property type="term" value="F:crossover junction DNA endonuclease activity"/>
    <property type="evidence" value="ECO:0007669"/>
    <property type="project" value="TreeGrafter"/>
</dbReference>
<keyword evidence="2" id="KW-0479">Metal-binding</keyword>
<dbReference type="EC" id="3.1.-.-" evidence="11"/>
<dbReference type="InterPro" id="IPR000305">
    <property type="entry name" value="GIY-YIG_endonuc"/>
</dbReference>
<dbReference type="GO" id="GO:0000724">
    <property type="term" value="P:double-strand break repair via homologous recombination"/>
    <property type="evidence" value="ECO:0007669"/>
    <property type="project" value="TreeGrafter"/>
</dbReference>
<dbReference type="Pfam" id="PF21202">
    <property type="entry name" value="SLX1_C"/>
    <property type="match status" value="1"/>
</dbReference>
<comment type="function">
    <text evidence="11">Catalytic subunit of a heterodimeric structure-specific endonuclease that resolves DNA secondary structures generated during DNA repair and recombination. Has endonuclease activity towards branched DNA substrates, introducing single-strand cuts in duplex DNA close to junctions with ss-DNA.</text>
</comment>
<keyword evidence="9 11" id="KW-0234">DNA repair</keyword>
<organism evidence="13">
    <name type="scientific">Lygus hesperus</name>
    <name type="common">Western plant bug</name>
    <dbReference type="NCBI Taxonomy" id="30085"/>
    <lineage>
        <taxon>Eukaryota</taxon>
        <taxon>Metazoa</taxon>
        <taxon>Ecdysozoa</taxon>
        <taxon>Arthropoda</taxon>
        <taxon>Hexapoda</taxon>
        <taxon>Insecta</taxon>
        <taxon>Pterygota</taxon>
        <taxon>Neoptera</taxon>
        <taxon>Paraneoptera</taxon>
        <taxon>Hemiptera</taxon>
        <taxon>Heteroptera</taxon>
        <taxon>Panheteroptera</taxon>
        <taxon>Cimicomorpha</taxon>
        <taxon>Miridae</taxon>
        <taxon>Mirini</taxon>
        <taxon>Lygus</taxon>
    </lineage>
</organism>
<dbReference type="InterPro" id="IPR027520">
    <property type="entry name" value="Slx1"/>
</dbReference>
<dbReference type="InterPro" id="IPR013083">
    <property type="entry name" value="Znf_RING/FYVE/PHD"/>
</dbReference>
<evidence type="ECO:0000256" key="7">
    <source>
        <dbReference type="ARBA" id="ARBA00022833"/>
    </source>
</evidence>
<dbReference type="Pfam" id="PF01541">
    <property type="entry name" value="GIY-YIG"/>
    <property type="match status" value="1"/>
</dbReference>
<comment type="caution">
    <text evidence="11">Lacks conserved residue(s) required for the propagation of feature annotation.</text>
</comment>
<keyword evidence="1 11" id="KW-0540">Nuclease</keyword>
<evidence type="ECO:0000256" key="9">
    <source>
        <dbReference type="ARBA" id="ARBA00023204"/>
    </source>
</evidence>
<feature type="domain" description="GIY-YIG" evidence="12">
    <location>
        <begin position="4"/>
        <end position="88"/>
    </location>
</feature>
<reference evidence="13" key="2">
    <citation type="submission" date="2014-07" db="EMBL/GenBank/DDBJ databases">
        <authorList>
            <person name="Hull J."/>
        </authorList>
    </citation>
    <scope>NUCLEOTIDE SEQUENCE</scope>
</reference>
<dbReference type="GO" id="GO:0017108">
    <property type="term" value="F:5'-flap endonuclease activity"/>
    <property type="evidence" value="ECO:0007669"/>
    <property type="project" value="InterPro"/>
</dbReference>
<comment type="similarity">
    <text evidence="11">Belongs to the SLX1 family.</text>
</comment>
<dbReference type="Gene3D" id="3.30.40.10">
    <property type="entry name" value="Zinc/RING finger domain, C3HC4 (zinc finger)"/>
    <property type="match status" value="1"/>
</dbReference>
<dbReference type="InterPro" id="IPR050381">
    <property type="entry name" value="SLX1_endonuclease"/>
</dbReference>
<dbReference type="InterPro" id="IPR048749">
    <property type="entry name" value="SLX1_C"/>
</dbReference>
<comment type="cofactor">
    <cofactor evidence="11">
        <name>a divalent metal cation</name>
        <dbReference type="ChEBI" id="CHEBI:60240"/>
    </cofactor>
</comment>
<keyword evidence="4 11" id="KW-0227">DNA damage</keyword>
<protein>
    <recommendedName>
        <fullName evidence="11">Structure-specific endonuclease subunit SLX1 homolog</fullName>
        <ecNumber evidence="11">3.1.-.-</ecNumber>
    </recommendedName>
</protein>
<sequence>MTDDFYGVYLLYSLNEKFRGRIYIGFTVNPSRRISQHNKGSKYGGAKRTNNRGPWEMAMIVCGFPNEISALRFEWAWQNPLQSRRLNTLPKRKTRESLLLYHIRLLDKMLSSPPWIRLPLCVHCLSTNIMGNLEELLPCKPIHMKVLLGPPSIGSVTSKNEGMLDCGLCNGELLGVKLVKCYNNKCTFAGHVTCLASYMLSGSDQILPITGPCPSCHITLLWGRLMKPQQLTSIPLVE</sequence>
<dbReference type="GO" id="GO:0008270">
    <property type="term" value="F:zinc ion binding"/>
    <property type="evidence" value="ECO:0007669"/>
    <property type="project" value="UniProtKB-KW"/>
</dbReference>
<accession>A0A0A9ZFF4</accession>
<dbReference type="PANTHER" id="PTHR20208">
    <property type="entry name" value="STRUCTURE-SPECIFIC ENDONUCLEASE SUBUNIT SLX1"/>
    <property type="match status" value="1"/>
</dbReference>
<evidence type="ECO:0000259" key="12">
    <source>
        <dbReference type="PROSITE" id="PS50164"/>
    </source>
</evidence>
<evidence type="ECO:0000256" key="8">
    <source>
        <dbReference type="ARBA" id="ARBA00023172"/>
    </source>
</evidence>
<dbReference type="Gene3D" id="3.40.1440.10">
    <property type="entry name" value="GIY-YIG endonuclease"/>
    <property type="match status" value="1"/>
</dbReference>
<keyword evidence="8 11" id="KW-0233">DNA recombination</keyword>
<dbReference type="PANTHER" id="PTHR20208:SF10">
    <property type="entry name" value="STRUCTURE-SPECIFIC ENDONUCLEASE SUBUNIT SLX1"/>
    <property type="match status" value="1"/>
</dbReference>
<dbReference type="FunFam" id="3.40.1440.10:FF:000008">
    <property type="entry name" value="Structure-specific endonuclease subunit SLX1 homolog"/>
    <property type="match status" value="1"/>
</dbReference>
<dbReference type="GO" id="GO:0033557">
    <property type="term" value="C:Slx1-Slx4 complex"/>
    <property type="evidence" value="ECO:0007669"/>
    <property type="project" value="UniProtKB-UniRule"/>
</dbReference>
<keyword evidence="5" id="KW-0863">Zinc-finger</keyword>
<evidence type="ECO:0000256" key="10">
    <source>
        <dbReference type="ARBA" id="ARBA00023242"/>
    </source>
</evidence>
<dbReference type="SUPFAM" id="SSF82771">
    <property type="entry name" value="GIY-YIG endonuclease"/>
    <property type="match status" value="1"/>
</dbReference>
<evidence type="ECO:0000256" key="5">
    <source>
        <dbReference type="ARBA" id="ARBA00022771"/>
    </source>
</evidence>
<evidence type="ECO:0000313" key="13">
    <source>
        <dbReference type="EMBL" id="JAG43259.1"/>
    </source>
</evidence>
<dbReference type="AlphaFoldDB" id="A0A0A9ZFF4"/>
<proteinExistence type="inferred from homology"/>
<keyword evidence="3 11" id="KW-0255">Endonuclease</keyword>
<comment type="subunit">
    <text evidence="11">Forms a heterodimer with a member of the SLX4 family.</text>
</comment>
<evidence type="ECO:0000256" key="1">
    <source>
        <dbReference type="ARBA" id="ARBA00022722"/>
    </source>
</evidence>
<dbReference type="HAMAP" id="MF_03100">
    <property type="entry name" value="Endonuc_su_Slx1"/>
    <property type="match status" value="1"/>
</dbReference>